<evidence type="ECO:0000256" key="5">
    <source>
        <dbReference type="SAM" id="Coils"/>
    </source>
</evidence>
<keyword evidence="3" id="KW-0505">Motor protein</keyword>
<dbReference type="GO" id="GO:0030286">
    <property type="term" value="C:dynein complex"/>
    <property type="evidence" value="ECO:0007669"/>
    <property type="project" value="UniProtKB-KW"/>
</dbReference>
<evidence type="ECO:0000313" key="9">
    <source>
        <dbReference type="Proteomes" id="UP000689195"/>
    </source>
</evidence>
<evidence type="ECO:0000256" key="1">
    <source>
        <dbReference type="ARBA" id="ARBA00023017"/>
    </source>
</evidence>
<organism evidence="8 9">
    <name type="scientific">Paramecium pentaurelia</name>
    <dbReference type="NCBI Taxonomy" id="43138"/>
    <lineage>
        <taxon>Eukaryota</taxon>
        <taxon>Sar</taxon>
        <taxon>Alveolata</taxon>
        <taxon>Ciliophora</taxon>
        <taxon>Intramacronucleata</taxon>
        <taxon>Oligohymenophorea</taxon>
        <taxon>Peniculida</taxon>
        <taxon>Parameciidae</taxon>
        <taxon>Paramecium</taxon>
    </lineage>
</organism>
<evidence type="ECO:0000256" key="6">
    <source>
        <dbReference type="SAM" id="MobiDB-lite"/>
    </source>
</evidence>
<dbReference type="InterPro" id="IPR019347">
    <property type="entry name" value="Axonemal_dynein_light_chain"/>
</dbReference>
<keyword evidence="9" id="KW-1185">Reference proteome</keyword>
<dbReference type="Proteomes" id="UP000689195">
    <property type="component" value="Unassembled WGS sequence"/>
</dbReference>
<dbReference type="EMBL" id="CAJJDO010000007">
    <property type="protein sequence ID" value="CAD8138276.1"/>
    <property type="molecule type" value="Genomic_DNA"/>
</dbReference>
<feature type="coiled-coil region" evidence="5">
    <location>
        <begin position="163"/>
        <end position="197"/>
    </location>
</feature>
<dbReference type="Pfam" id="PF10211">
    <property type="entry name" value="Ax_dynein_light"/>
    <property type="match status" value="1"/>
</dbReference>
<comment type="similarity">
    <text evidence="4">Belongs to the inner dynein arm light chain family.</text>
</comment>
<proteinExistence type="inferred from homology"/>
<feature type="domain" description="PPM-type phosphatase" evidence="7">
    <location>
        <begin position="60"/>
        <end position="365"/>
    </location>
</feature>
<dbReference type="InterPro" id="IPR001932">
    <property type="entry name" value="PPM-type_phosphatase-like_dom"/>
</dbReference>
<gene>
    <name evidence="8" type="ORF">PPENT_87.1.T0070034</name>
</gene>
<reference evidence="8" key="1">
    <citation type="submission" date="2021-01" db="EMBL/GenBank/DDBJ databases">
        <authorList>
            <consortium name="Genoscope - CEA"/>
            <person name="William W."/>
        </authorList>
    </citation>
    <scope>NUCLEOTIDE SEQUENCE</scope>
</reference>
<feature type="region of interest" description="Disordered" evidence="6">
    <location>
        <begin position="25"/>
        <end position="44"/>
    </location>
</feature>
<keyword evidence="1" id="KW-0243">Dynein</keyword>
<evidence type="ECO:0000259" key="7">
    <source>
        <dbReference type="PROSITE" id="PS51746"/>
    </source>
</evidence>
<dbReference type="GO" id="GO:0005930">
    <property type="term" value="C:axoneme"/>
    <property type="evidence" value="ECO:0007669"/>
    <property type="project" value="TreeGrafter"/>
</dbReference>
<dbReference type="GO" id="GO:0045504">
    <property type="term" value="F:dynein heavy chain binding"/>
    <property type="evidence" value="ECO:0007669"/>
    <property type="project" value="TreeGrafter"/>
</dbReference>
<dbReference type="PROSITE" id="PS51746">
    <property type="entry name" value="PPM_2"/>
    <property type="match status" value="1"/>
</dbReference>
<evidence type="ECO:0000256" key="3">
    <source>
        <dbReference type="ARBA" id="ARBA00023175"/>
    </source>
</evidence>
<dbReference type="OrthoDB" id="273640at2759"/>
<name>A0A8S1SEI8_9CILI</name>
<dbReference type="PANTHER" id="PTHR13183">
    <property type="entry name" value="AXONEMAL INNER ARM DYNEIN LIGHT CHAIN 28"/>
    <property type="match status" value="1"/>
</dbReference>
<dbReference type="AlphaFoldDB" id="A0A8S1SEI8"/>
<dbReference type="SMART" id="SM00332">
    <property type="entry name" value="PP2Cc"/>
    <property type="match status" value="1"/>
</dbReference>
<evidence type="ECO:0000313" key="8">
    <source>
        <dbReference type="EMBL" id="CAD8138276.1"/>
    </source>
</evidence>
<sequence>MSDKPNIPAPNSLVKYASATLVSTSGKPIKDKKKGRDAAPQSITNAQTEDILNSILPPREYTMEKQQLWIQCVSSTPAKREDVILLQENLDKKLQQRQARETGICPIREELYAQCFDELIRQITINCAERGLLLVRVRDEIRQTIQAYQTLYESSIAFGMRKALQAEQRKTDYNNKIKQLETECQDLSKQVEKIEKHMGWCANIGDSRAILGRQKDGLHVVELSHDQKPDLPKEEKRIIQNGGRVQAYSDEEGNPIGPARVWLLDENIPGLAMSRSFGDYVAAQVGVISIPEIIKHTFQNDKFLIMASDGIWEFLDNKWIVEVVYGYYLKNDAEGAVERLVKEATEAWQKEDEVIDDITCIVAFLN</sequence>
<dbReference type="PANTHER" id="PTHR13183:SF0">
    <property type="entry name" value="AXONEMAL DYNEIN LIGHT INTERMEDIATE POLYPEPTIDE 1"/>
    <property type="match status" value="1"/>
</dbReference>
<dbReference type="Pfam" id="PF00481">
    <property type="entry name" value="PP2C"/>
    <property type="match status" value="1"/>
</dbReference>
<evidence type="ECO:0000256" key="4">
    <source>
        <dbReference type="ARBA" id="ARBA00038114"/>
    </source>
</evidence>
<protein>
    <recommendedName>
        <fullName evidence="7">PPM-type phosphatase domain-containing protein</fullName>
    </recommendedName>
</protein>
<comment type="caution">
    <text evidence="8">The sequence shown here is derived from an EMBL/GenBank/DDBJ whole genome shotgun (WGS) entry which is preliminary data.</text>
</comment>
<accession>A0A8S1SEI8</accession>
<evidence type="ECO:0000256" key="2">
    <source>
        <dbReference type="ARBA" id="ARBA00023054"/>
    </source>
</evidence>
<dbReference type="CDD" id="cd00143">
    <property type="entry name" value="PP2Cc"/>
    <property type="match status" value="1"/>
</dbReference>
<keyword evidence="2 5" id="KW-0175">Coiled coil</keyword>